<dbReference type="Pfam" id="PF02661">
    <property type="entry name" value="Fic"/>
    <property type="match status" value="1"/>
</dbReference>
<sequence>MELTADLQAVVEQATIAVARFDATVAHRLIPFTPLLLRTESVASSKIERLTSSARKVLEAELTGSKHGNAGLIASNVQQMEVAKELTVEKANDLLELHRILLEHSAPAIAGVLRNEPVWIGGADQYPLDAYFVAPHQRLLPDALDDFLAFLARVDLPALAHAAVAHAHFESIHPFADGNGRTGRALIHIVLRQRGLTTETSLPISASLLADVDSYFEALDAYRDGDIASIVRLFAQAAIEATRRGEWLVAQLDSVREEWEGLVTARKDAADWKALGVLIRQPLVTVAGLTAELGITPAAARATLVRLEGNGILIGAQMSNKVRAWRAPDVLDLLDEFGDGMRRGTASV</sequence>
<dbReference type="EMBL" id="JAKMUS010000013">
    <property type="protein sequence ID" value="MCZ9294516.1"/>
    <property type="molecule type" value="Genomic_DNA"/>
</dbReference>
<organism evidence="4 5">
    <name type="scientific">Corynebacterium meitnerae</name>
    <dbReference type="NCBI Taxonomy" id="2913498"/>
    <lineage>
        <taxon>Bacteria</taxon>
        <taxon>Bacillati</taxon>
        <taxon>Actinomycetota</taxon>
        <taxon>Actinomycetes</taxon>
        <taxon>Mycobacteriales</taxon>
        <taxon>Corynebacteriaceae</taxon>
        <taxon>Corynebacterium</taxon>
    </lineage>
</organism>
<keyword evidence="2" id="KW-0067">ATP-binding</keyword>
<evidence type="ECO:0000259" key="3">
    <source>
        <dbReference type="PROSITE" id="PS51459"/>
    </source>
</evidence>
<proteinExistence type="predicted"/>
<dbReference type="SUPFAM" id="SSF140931">
    <property type="entry name" value="Fic-like"/>
    <property type="match status" value="1"/>
</dbReference>
<reference evidence="4" key="1">
    <citation type="submission" date="2022-02" db="EMBL/GenBank/DDBJ databases">
        <title>Corynebacterium sp. from urogenital microbiome.</title>
        <authorList>
            <person name="Cappelli E.A."/>
            <person name="Ribeiro T.G."/>
            <person name="Peixe L."/>
        </authorList>
    </citation>
    <scope>NUCLEOTIDE SEQUENCE</scope>
    <source>
        <strain evidence="4">C8Ua_172</strain>
    </source>
</reference>
<dbReference type="AlphaFoldDB" id="A0A9X3RKV8"/>
<evidence type="ECO:0000313" key="4">
    <source>
        <dbReference type="EMBL" id="MCZ9294516.1"/>
    </source>
</evidence>
<dbReference type="InterPro" id="IPR040198">
    <property type="entry name" value="Fido_containing"/>
</dbReference>
<evidence type="ECO:0000256" key="1">
    <source>
        <dbReference type="PIRSR" id="PIRSR640198-1"/>
    </source>
</evidence>
<protein>
    <submittedName>
        <fullName evidence="4">Fic family protein</fullName>
    </submittedName>
</protein>
<dbReference type="PANTHER" id="PTHR13504">
    <property type="entry name" value="FIDO DOMAIN-CONTAINING PROTEIN DDB_G0283145"/>
    <property type="match status" value="1"/>
</dbReference>
<comment type="caution">
    <text evidence="4">The sequence shown here is derived from an EMBL/GenBank/DDBJ whole genome shotgun (WGS) entry which is preliminary data.</text>
</comment>
<dbReference type="RefSeq" id="WP_269965936.1">
    <property type="nucleotide sequence ID" value="NZ_JAKMUS010000013.1"/>
</dbReference>
<dbReference type="PROSITE" id="PS51459">
    <property type="entry name" value="FIDO"/>
    <property type="match status" value="1"/>
</dbReference>
<gene>
    <name evidence="4" type="ORF">L8U60_08465</name>
</gene>
<keyword evidence="5" id="KW-1185">Reference proteome</keyword>
<name>A0A9X3RKV8_9CORY</name>
<feature type="domain" description="Fido" evidence="3">
    <location>
        <begin position="89"/>
        <end position="236"/>
    </location>
</feature>
<accession>A0A9X3RKV8</accession>
<dbReference type="InterPro" id="IPR003812">
    <property type="entry name" value="Fido"/>
</dbReference>
<feature type="active site" evidence="1">
    <location>
        <position position="173"/>
    </location>
</feature>
<evidence type="ECO:0000256" key="2">
    <source>
        <dbReference type="PIRSR" id="PIRSR640198-2"/>
    </source>
</evidence>
<dbReference type="Proteomes" id="UP001146468">
    <property type="component" value="Unassembled WGS sequence"/>
</dbReference>
<dbReference type="PANTHER" id="PTHR13504:SF38">
    <property type="entry name" value="FIDO DOMAIN-CONTAINING PROTEIN"/>
    <property type="match status" value="1"/>
</dbReference>
<dbReference type="GO" id="GO:0005524">
    <property type="term" value="F:ATP binding"/>
    <property type="evidence" value="ECO:0007669"/>
    <property type="project" value="UniProtKB-KW"/>
</dbReference>
<keyword evidence="2" id="KW-0547">Nucleotide-binding</keyword>
<evidence type="ECO:0000313" key="5">
    <source>
        <dbReference type="Proteomes" id="UP001146468"/>
    </source>
</evidence>
<feature type="binding site" evidence="2">
    <location>
        <begin position="177"/>
        <end position="184"/>
    </location>
    <ligand>
        <name>ATP</name>
        <dbReference type="ChEBI" id="CHEBI:30616"/>
    </ligand>
</feature>
<dbReference type="Gene3D" id="1.10.3290.10">
    <property type="entry name" value="Fido-like domain"/>
    <property type="match status" value="1"/>
</dbReference>
<dbReference type="InterPro" id="IPR036597">
    <property type="entry name" value="Fido-like_dom_sf"/>
</dbReference>